<accession>A0A2H4J6P9</accession>
<evidence type="ECO:0000256" key="1">
    <source>
        <dbReference type="SAM" id="Coils"/>
    </source>
</evidence>
<evidence type="ECO:0000256" key="2">
    <source>
        <dbReference type="SAM" id="Phobius"/>
    </source>
</evidence>
<keyword evidence="2" id="KW-0812">Transmembrane</keyword>
<dbReference type="EMBL" id="MF417868">
    <property type="protein sequence ID" value="ASN67741.1"/>
    <property type="molecule type" value="Genomic_DNA"/>
</dbReference>
<sequence length="90" mass="10510">MAWLLLVALIFVVIILGIIIGATKLFEYVRKEIEKREINKRLKMVDYEIELKNHEKEALESSTSSVSQIKELEEEISELKKLHKDIKKGE</sequence>
<keyword evidence="1" id="KW-0175">Coiled coil</keyword>
<name>A0A2H4J6P9_9CAUD</name>
<reference evidence="3" key="1">
    <citation type="submission" date="2017-06" db="EMBL/GenBank/DDBJ databases">
        <title>Novel phages from South African skin metaviromes.</title>
        <authorList>
            <person name="van Zyl L.J."/>
            <person name="Abrahams Y."/>
            <person name="Stander E.A."/>
            <person name="Kirby B.M."/>
            <person name="Clavaud C."/>
            <person name="Farcet C."/>
            <person name="Breton L."/>
            <person name="Trindade M.I."/>
        </authorList>
    </citation>
    <scope>NUCLEOTIDE SEQUENCE</scope>
</reference>
<organism evidence="3">
    <name type="scientific">uncultured Caudovirales phage</name>
    <dbReference type="NCBI Taxonomy" id="2100421"/>
    <lineage>
        <taxon>Viruses</taxon>
        <taxon>Duplodnaviria</taxon>
        <taxon>Heunggongvirae</taxon>
        <taxon>Uroviricota</taxon>
        <taxon>Caudoviricetes</taxon>
        <taxon>Peduoviridae</taxon>
        <taxon>Maltschvirus</taxon>
        <taxon>Maltschvirus maltsch</taxon>
    </lineage>
</organism>
<proteinExistence type="predicted"/>
<keyword evidence="2" id="KW-0472">Membrane</keyword>
<protein>
    <submittedName>
        <fullName evidence="3">Uncharacterized protein</fullName>
    </submittedName>
</protein>
<evidence type="ECO:0000313" key="3">
    <source>
        <dbReference type="EMBL" id="ASN67741.1"/>
    </source>
</evidence>
<feature type="transmembrane region" description="Helical" evidence="2">
    <location>
        <begin position="6"/>
        <end position="26"/>
    </location>
</feature>
<keyword evidence="2" id="KW-1133">Transmembrane helix</keyword>
<gene>
    <name evidence="3" type="ORF">7AX1_114</name>
</gene>
<feature type="coiled-coil region" evidence="1">
    <location>
        <begin position="62"/>
        <end position="89"/>
    </location>
</feature>